<keyword evidence="3" id="KW-1185">Reference proteome</keyword>
<keyword evidence="1" id="KW-0812">Transmembrane</keyword>
<sequence>MSEPTVMYALLALALGVGAGLVVLVIGELRWEARNRLPRCTTCGEHHHRHAAHR</sequence>
<gene>
    <name evidence="2" type="ORF">GCM10010384_18210</name>
</gene>
<dbReference type="EMBL" id="BMWE01000004">
    <property type="protein sequence ID" value="GGY12967.1"/>
    <property type="molecule type" value="Genomic_DNA"/>
</dbReference>
<comment type="caution">
    <text evidence="2">The sequence shown here is derived from an EMBL/GenBank/DDBJ whole genome shotgun (WGS) entry which is preliminary data.</text>
</comment>
<dbReference type="RefSeq" id="WP_190197200.1">
    <property type="nucleotide sequence ID" value="NZ_BMWE01000004.1"/>
</dbReference>
<evidence type="ECO:0000256" key="1">
    <source>
        <dbReference type="SAM" id="Phobius"/>
    </source>
</evidence>
<feature type="transmembrane region" description="Helical" evidence="1">
    <location>
        <begin position="6"/>
        <end position="27"/>
    </location>
</feature>
<reference evidence="3" key="1">
    <citation type="journal article" date="2019" name="Int. J. Syst. Evol. Microbiol.">
        <title>The Global Catalogue of Microorganisms (GCM) 10K type strain sequencing project: providing services to taxonomists for standard genome sequencing and annotation.</title>
        <authorList>
            <consortium name="The Broad Institute Genomics Platform"/>
            <consortium name="The Broad Institute Genome Sequencing Center for Infectious Disease"/>
            <person name="Wu L."/>
            <person name="Ma J."/>
        </authorList>
    </citation>
    <scope>NUCLEOTIDE SEQUENCE [LARGE SCALE GENOMIC DNA]</scope>
    <source>
        <strain evidence="3">JCM 4957</strain>
    </source>
</reference>
<proteinExistence type="predicted"/>
<keyword evidence="1" id="KW-1133">Transmembrane helix</keyword>
<accession>A0ABQ2ZEG3</accession>
<dbReference type="Proteomes" id="UP000653308">
    <property type="component" value="Unassembled WGS sequence"/>
</dbReference>
<name>A0ABQ2ZEG3_9ACTN</name>
<evidence type="ECO:0000313" key="2">
    <source>
        <dbReference type="EMBL" id="GGY12967.1"/>
    </source>
</evidence>
<keyword evidence="1" id="KW-0472">Membrane</keyword>
<evidence type="ECO:0000313" key="3">
    <source>
        <dbReference type="Proteomes" id="UP000653308"/>
    </source>
</evidence>
<organism evidence="2 3">
    <name type="scientific">Streptomyces djakartensis</name>
    <dbReference type="NCBI Taxonomy" id="68193"/>
    <lineage>
        <taxon>Bacteria</taxon>
        <taxon>Bacillati</taxon>
        <taxon>Actinomycetota</taxon>
        <taxon>Actinomycetes</taxon>
        <taxon>Kitasatosporales</taxon>
        <taxon>Streptomycetaceae</taxon>
        <taxon>Streptomyces</taxon>
    </lineage>
</organism>
<protein>
    <submittedName>
        <fullName evidence="2">Uncharacterized protein</fullName>
    </submittedName>
</protein>